<dbReference type="GO" id="GO:0030154">
    <property type="term" value="P:cell differentiation"/>
    <property type="evidence" value="ECO:0007669"/>
    <property type="project" value="UniProtKB-KW"/>
</dbReference>
<dbReference type="InterPro" id="IPR001839">
    <property type="entry name" value="TGF-b_C"/>
</dbReference>
<comment type="subcellular location">
    <subcellularLocation>
        <location evidence="1">Secreted</location>
    </subcellularLocation>
</comment>
<dbReference type="Gene3D" id="2.60.120.970">
    <property type="match status" value="1"/>
</dbReference>
<dbReference type="GeneID" id="111254481"/>
<evidence type="ECO:0000259" key="11">
    <source>
        <dbReference type="PROSITE" id="PS51362"/>
    </source>
</evidence>
<dbReference type="InterPro" id="IPR001111">
    <property type="entry name" value="TGF-b_propeptide"/>
</dbReference>
<dbReference type="InterPro" id="IPR015615">
    <property type="entry name" value="TGF-beta-rel"/>
</dbReference>
<evidence type="ECO:0000256" key="1">
    <source>
        <dbReference type="ARBA" id="ARBA00004613"/>
    </source>
</evidence>
<dbReference type="GO" id="GO:0008083">
    <property type="term" value="F:growth factor activity"/>
    <property type="evidence" value="ECO:0007669"/>
    <property type="project" value="UniProtKB-KW"/>
</dbReference>
<dbReference type="CDD" id="cd13760">
    <property type="entry name" value="TGF_beta_BMP2_like"/>
    <property type="match status" value="1"/>
</dbReference>
<dbReference type="PROSITE" id="PS51362">
    <property type="entry name" value="TGF_BETA_2"/>
    <property type="match status" value="1"/>
</dbReference>
<dbReference type="PROSITE" id="PS00250">
    <property type="entry name" value="TGF_BETA_1"/>
    <property type="match status" value="1"/>
</dbReference>
<dbReference type="Pfam" id="PF00688">
    <property type="entry name" value="TGFb_propeptide"/>
    <property type="match status" value="1"/>
</dbReference>
<dbReference type="Pfam" id="PF00019">
    <property type="entry name" value="TGF_beta"/>
    <property type="match status" value="1"/>
</dbReference>
<accession>A0A7M7KYW3</accession>
<dbReference type="InterPro" id="IPR017948">
    <property type="entry name" value="TGFb_CS"/>
</dbReference>
<evidence type="ECO:0000313" key="13">
    <source>
        <dbReference type="Proteomes" id="UP000594260"/>
    </source>
</evidence>
<evidence type="ECO:0000256" key="8">
    <source>
        <dbReference type="ARBA" id="ARBA00023157"/>
    </source>
</evidence>
<dbReference type="FunFam" id="2.10.90.10:FF:000103">
    <property type="entry name" value="Bone morphogenetic protein 16"/>
    <property type="match status" value="1"/>
</dbReference>
<dbReference type="PANTHER" id="PTHR11848">
    <property type="entry name" value="TGF-BETA FAMILY"/>
    <property type="match status" value="1"/>
</dbReference>
<evidence type="ECO:0000256" key="7">
    <source>
        <dbReference type="ARBA" id="ARBA00023030"/>
    </source>
</evidence>
<dbReference type="GO" id="GO:0005615">
    <property type="term" value="C:extracellular space"/>
    <property type="evidence" value="ECO:0007669"/>
    <property type="project" value="TreeGrafter"/>
</dbReference>
<dbReference type="PANTHER" id="PTHR11848:SF263">
    <property type="entry name" value="PROTEIN DECAPENTAPLEGIC"/>
    <property type="match status" value="1"/>
</dbReference>
<proteinExistence type="inferred from homology"/>
<evidence type="ECO:0000256" key="5">
    <source>
        <dbReference type="ARBA" id="ARBA00022729"/>
    </source>
</evidence>
<dbReference type="GO" id="GO:0005125">
    <property type="term" value="F:cytokine activity"/>
    <property type="evidence" value="ECO:0007669"/>
    <property type="project" value="TreeGrafter"/>
</dbReference>
<evidence type="ECO:0000256" key="3">
    <source>
        <dbReference type="ARBA" id="ARBA00022473"/>
    </source>
</evidence>
<dbReference type="GO" id="GO:0051094">
    <property type="term" value="P:positive regulation of developmental process"/>
    <property type="evidence" value="ECO:0007669"/>
    <property type="project" value="UniProtKB-ARBA"/>
</dbReference>
<keyword evidence="4" id="KW-0964">Secreted</keyword>
<keyword evidence="6" id="KW-0221">Differentiation</keyword>
<evidence type="ECO:0000313" key="12">
    <source>
        <dbReference type="EnsemblMetazoa" id="XP_022671108"/>
    </source>
</evidence>
<comment type="similarity">
    <text evidence="2 10">Belongs to the TGF-beta family.</text>
</comment>
<keyword evidence="3" id="KW-0217">Developmental protein</keyword>
<evidence type="ECO:0000256" key="2">
    <source>
        <dbReference type="ARBA" id="ARBA00006656"/>
    </source>
</evidence>
<dbReference type="GO" id="GO:0051240">
    <property type="term" value="P:positive regulation of multicellular organismal process"/>
    <property type="evidence" value="ECO:0007669"/>
    <property type="project" value="UniProtKB-ARBA"/>
</dbReference>
<dbReference type="Proteomes" id="UP000594260">
    <property type="component" value="Unplaced"/>
</dbReference>
<organism evidence="12 13">
    <name type="scientific">Varroa destructor</name>
    <name type="common">Honeybee mite</name>
    <dbReference type="NCBI Taxonomy" id="109461"/>
    <lineage>
        <taxon>Eukaryota</taxon>
        <taxon>Metazoa</taxon>
        <taxon>Ecdysozoa</taxon>
        <taxon>Arthropoda</taxon>
        <taxon>Chelicerata</taxon>
        <taxon>Arachnida</taxon>
        <taxon>Acari</taxon>
        <taxon>Parasitiformes</taxon>
        <taxon>Mesostigmata</taxon>
        <taxon>Gamasina</taxon>
        <taxon>Dermanyssoidea</taxon>
        <taxon>Varroidae</taxon>
        <taxon>Varroa</taxon>
    </lineage>
</organism>
<dbReference type="Gene3D" id="2.10.90.10">
    <property type="entry name" value="Cystine-knot cytokines"/>
    <property type="match status" value="1"/>
</dbReference>
<evidence type="ECO:0000256" key="4">
    <source>
        <dbReference type="ARBA" id="ARBA00022525"/>
    </source>
</evidence>
<dbReference type="SMART" id="SM00204">
    <property type="entry name" value="TGFB"/>
    <property type="match status" value="1"/>
</dbReference>
<dbReference type="EnsemblMetazoa" id="XM_022815373">
    <property type="protein sequence ID" value="XP_022671108"/>
    <property type="gene ID" value="LOC111254481"/>
</dbReference>
<reference evidence="12" key="1">
    <citation type="submission" date="2021-01" db="UniProtKB">
        <authorList>
            <consortium name="EnsemblMetazoa"/>
        </authorList>
    </citation>
    <scope>IDENTIFICATION</scope>
</reference>
<evidence type="ECO:0000256" key="6">
    <source>
        <dbReference type="ARBA" id="ARBA00022782"/>
    </source>
</evidence>
<dbReference type="RefSeq" id="XP_022671108.1">
    <property type="nucleotide sequence ID" value="XM_022815373.1"/>
</dbReference>
<dbReference type="InterPro" id="IPR029034">
    <property type="entry name" value="Cystine-knot_cytokine"/>
</dbReference>
<keyword evidence="13" id="KW-1185">Reference proteome</keyword>
<keyword evidence="7 10" id="KW-0339">Growth factor</keyword>
<keyword evidence="5" id="KW-0732">Signal</keyword>
<sequence>MKAIGKEKTKKYLSALFATANCTDALGGVEEAVSNRGALNSFLRSKLQDIIGASDPDVLRLKLGERMRSRRSIPQYMLDLYLAQHRFMNSDQPGDEIAIDHHQILTQQPVDTVRSYLHTQRHDEDLYGINRIRYQFNISTEDIADEERFLGAELRLFKPRLDDVDYTGEVQMIQVYDIVRPATRKNPDAILRLLDTKRVLGNTERDAWIGLDVVQAVQRWKTERNHGLYVQVFRESENTTEAVVSPYVLLKNFPGRVNETSWDNQQPILLTYHASKSDSKRLSLLRNKRAATRHHRRKSYNRQKEQCRRHSLYINFNDVGWNDWIVAPQGYNAYYCQGNCPFPIPEHLNGTNHAIVQTLVNSMRTGGNGVPKACCVPTELTPISMLYVDAYERVILKNYQDMVVHGCGCR</sequence>
<keyword evidence="9" id="KW-0325">Glycoprotein</keyword>
<feature type="domain" description="TGF-beta family profile" evidence="11">
    <location>
        <begin position="286"/>
        <end position="410"/>
    </location>
</feature>
<protein>
    <recommendedName>
        <fullName evidence="11">TGF-beta family profile domain-containing protein</fullName>
    </recommendedName>
</protein>
<dbReference type="AlphaFoldDB" id="A0A7M7KYW3"/>
<evidence type="ECO:0000256" key="9">
    <source>
        <dbReference type="ARBA" id="ARBA00023180"/>
    </source>
</evidence>
<name>A0A7M7KYW3_VARDE</name>
<keyword evidence="8" id="KW-1015">Disulfide bond</keyword>
<dbReference type="SUPFAM" id="SSF57501">
    <property type="entry name" value="Cystine-knot cytokines"/>
    <property type="match status" value="1"/>
</dbReference>
<evidence type="ECO:0000256" key="10">
    <source>
        <dbReference type="RuleBase" id="RU000354"/>
    </source>
</evidence>